<protein>
    <submittedName>
        <fullName evidence="1">Uncharacterized protein</fullName>
    </submittedName>
</protein>
<dbReference type="InterPro" id="IPR022536">
    <property type="entry name" value="EspC"/>
</dbReference>
<dbReference type="AlphaFoldDB" id="A0A1Y5P2A4"/>
<proteinExistence type="predicted"/>
<evidence type="ECO:0000313" key="1">
    <source>
        <dbReference type="EMBL" id="SBS72846.1"/>
    </source>
</evidence>
<dbReference type="EMBL" id="FLQS01000007">
    <property type="protein sequence ID" value="SBS72846.1"/>
    <property type="molecule type" value="Genomic_DNA"/>
</dbReference>
<gene>
    <name evidence="1" type="ORF">MHPYR_150028</name>
</gene>
<accession>A0A1Y5P2A4</accession>
<dbReference type="Pfam" id="PF10824">
    <property type="entry name" value="T7SS_ESX_EspC"/>
    <property type="match status" value="1"/>
</dbReference>
<organism evidence="1">
    <name type="scientific">uncultured Mycobacterium sp</name>
    <dbReference type="NCBI Taxonomy" id="171292"/>
    <lineage>
        <taxon>Bacteria</taxon>
        <taxon>Bacillati</taxon>
        <taxon>Actinomycetota</taxon>
        <taxon>Actinomycetes</taxon>
        <taxon>Mycobacteriales</taxon>
        <taxon>Mycobacteriaceae</taxon>
        <taxon>Mycobacterium</taxon>
        <taxon>environmental samples</taxon>
    </lineage>
</organism>
<dbReference type="GO" id="GO:0009306">
    <property type="term" value="P:protein secretion"/>
    <property type="evidence" value="ECO:0007669"/>
    <property type="project" value="InterPro"/>
</dbReference>
<reference evidence="1" key="1">
    <citation type="submission" date="2016-03" db="EMBL/GenBank/DDBJ databases">
        <authorList>
            <person name="Ploux O."/>
        </authorList>
    </citation>
    <scope>NUCLEOTIDE SEQUENCE</scope>
    <source>
        <strain evidence="1">UC10</strain>
    </source>
</reference>
<sequence>MGNTRVDTAAVRAAAQRFDYAAEVLGGVSLNRLQFHGSVAGRTHVAHGDALRSALERLAAEVAQWSRAAQEVAVALRVTADRYGDAELRAAAR</sequence>
<name>A0A1Y5P2A4_9MYCO</name>